<organism evidence="6 7">
    <name type="scientific">Thalassospira povalilytica</name>
    <dbReference type="NCBI Taxonomy" id="732237"/>
    <lineage>
        <taxon>Bacteria</taxon>
        <taxon>Pseudomonadati</taxon>
        <taxon>Pseudomonadota</taxon>
        <taxon>Alphaproteobacteria</taxon>
        <taxon>Rhodospirillales</taxon>
        <taxon>Thalassospiraceae</taxon>
        <taxon>Thalassospira</taxon>
    </lineage>
</organism>
<dbReference type="Pfam" id="PF03572">
    <property type="entry name" value="Peptidase_S41"/>
    <property type="match status" value="1"/>
</dbReference>
<dbReference type="InterPro" id="IPR005151">
    <property type="entry name" value="Tail-specific_protease"/>
</dbReference>
<sequence length="546" mass="59787">MFPLVTIGRPRIEDLCLKTSLRHWRRIGATLGLCLLQAACGTPQVAGITAPDDPQTRELVTQTIDLVATRYIDPISRDQILVNTLDGLSEIDDNIRVDITPDELVLQYDGKTVQTIALPQTNYDQTSVEGNQIWSEITLRGLGTYRAYSPVLRNSDTLDVQAALVSGAIRNLDRYSRYEGPKQAETARNRRDGYIGIGIRVIGGDGYPVVKLVHPESPAAKAGLHPGDQIVAVNGEDMYGKTSTYTADLLHGEEGTRVTIDINKADNRAIVPVEIMRERVIDRTVFAETRDNILIARITSFNSATASTLGDNILKAQLYDGGLKGVILDLRGNRGGLLQQGVAVADLFLENGPIGNTFSRVMAARHTFRAGNSDLTRGAPLIVLIDGRTASSAELVAAALQDRNRAVLVGSTSFGKGSVQAINDLPNHGTLTFTWSRMTAPSGYTFDRIGLFPAICTQSNDNDTPVHRVSTALSQRDQTASMLTKWRTLDYRDEKSRRELRSVCPAHSNNDEFDIKVALELLKNSPDYKNLAFVGQQEIADTFDAH</sequence>
<evidence type="ECO:0000256" key="4">
    <source>
        <dbReference type="ARBA" id="ARBA00022825"/>
    </source>
</evidence>
<evidence type="ECO:0000256" key="3">
    <source>
        <dbReference type="ARBA" id="ARBA00022801"/>
    </source>
</evidence>
<dbReference type="InterPro" id="IPR029045">
    <property type="entry name" value="ClpP/crotonase-like_dom_sf"/>
</dbReference>
<dbReference type="Gene3D" id="2.30.42.10">
    <property type="match status" value="1"/>
</dbReference>
<dbReference type="PANTHER" id="PTHR32060:SF30">
    <property type="entry name" value="CARBOXY-TERMINAL PROCESSING PROTEASE CTPA"/>
    <property type="match status" value="1"/>
</dbReference>
<feature type="domain" description="PDZ" evidence="5">
    <location>
        <begin position="183"/>
        <end position="266"/>
    </location>
</feature>
<dbReference type="InterPro" id="IPR001478">
    <property type="entry name" value="PDZ"/>
</dbReference>
<dbReference type="SMART" id="SM00245">
    <property type="entry name" value="TSPc"/>
    <property type="match status" value="1"/>
</dbReference>
<dbReference type="Proteomes" id="UP000664405">
    <property type="component" value="Unassembled WGS sequence"/>
</dbReference>
<dbReference type="EMBL" id="JAEKJW010000002">
    <property type="protein sequence ID" value="MBN8197120.1"/>
    <property type="molecule type" value="Genomic_DNA"/>
</dbReference>
<dbReference type="InterPro" id="IPR041489">
    <property type="entry name" value="PDZ_6"/>
</dbReference>
<comment type="caution">
    <text evidence="6">The sequence shown here is derived from an EMBL/GenBank/DDBJ whole genome shotgun (WGS) entry which is preliminary data.</text>
</comment>
<dbReference type="Pfam" id="PF17820">
    <property type="entry name" value="PDZ_6"/>
    <property type="match status" value="1"/>
</dbReference>
<dbReference type="AlphaFoldDB" id="A0A8I1M860"/>
<dbReference type="GO" id="GO:0006508">
    <property type="term" value="P:proteolysis"/>
    <property type="evidence" value="ECO:0007669"/>
    <property type="project" value="UniProtKB-KW"/>
</dbReference>
<keyword evidence="4" id="KW-0720">Serine protease</keyword>
<evidence type="ECO:0000259" key="5">
    <source>
        <dbReference type="PROSITE" id="PS50106"/>
    </source>
</evidence>
<dbReference type="GO" id="GO:0030288">
    <property type="term" value="C:outer membrane-bounded periplasmic space"/>
    <property type="evidence" value="ECO:0007669"/>
    <property type="project" value="TreeGrafter"/>
</dbReference>
<evidence type="ECO:0000256" key="1">
    <source>
        <dbReference type="ARBA" id="ARBA00009179"/>
    </source>
</evidence>
<dbReference type="SUPFAM" id="SSF52096">
    <property type="entry name" value="ClpP/crotonase"/>
    <property type="match status" value="1"/>
</dbReference>
<dbReference type="Gene3D" id="3.30.750.44">
    <property type="match status" value="1"/>
</dbReference>
<dbReference type="CDD" id="cd07560">
    <property type="entry name" value="Peptidase_S41_CPP"/>
    <property type="match status" value="1"/>
</dbReference>
<keyword evidence="2" id="KW-0645">Protease</keyword>
<reference evidence="6" key="1">
    <citation type="submission" date="2020-12" db="EMBL/GenBank/DDBJ databases">
        <title>Oil enriched cultivation method for isolating marine PHA-producing bacteria.</title>
        <authorList>
            <person name="Zheng W."/>
            <person name="Yu S."/>
            <person name="Huang Y."/>
        </authorList>
    </citation>
    <scope>NUCLEOTIDE SEQUENCE</scope>
    <source>
        <strain evidence="6">SY-2-3</strain>
    </source>
</reference>
<dbReference type="SMART" id="SM00228">
    <property type="entry name" value="PDZ"/>
    <property type="match status" value="1"/>
</dbReference>
<evidence type="ECO:0000313" key="7">
    <source>
        <dbReference type="Proteomes" id="UP000664405"/>
    </source>
</evidence>
<dbReference type="PROSITE" id="PS50106">
    <property type="entry name" value="PDZ"/>
    <property type="match status" value="1"/>
</dbReference>
<dbReference type="Gene3D" id="3.90.226.10">
    <property type="entry name" value="2-enoyl-CoA Hydratase, Chain A, domain 1"/>
    <property type="match status" value="1"/>
</dbReference>
<evidence type="ECO:0000256" key="2">
    <source>
        <dbReference type="ARBA" id="ARBA00022670"/>
    </source>
</evidence>
<dbReference type="GO" id="GO:0008236">
    <property type="term" value="F:serine-type peptidase activity"/>
    <property type="evidence" value="ECO:0007669"/>
    <property type="project" value="UniProtKB-KW"/>
</dbReference>
<name>A0A8I1M860_9PROT</name>
<dbReference type="InterPro" id="IPR004447">
    <property type="entry name" value="Peptidase_S41A"/>
</dbReference>
<keyword evidence="3" id="KW-0378">Hydrolase</keyword>
<proteinExistence type="inferred from homology"/>
<accession>A0A8I1M860</accession>
<comment type="similarity">
    <text evidence="1">Belongs to the peptidase S41A family.</text>
</comment>
<dbReference type="GO" id="GO:0004175">
    <property type="term" value="F:endopeptidase activity"/>
    <property type="evidence" value="ECO:0007669"/>
    <property type="project" value="TreeGrafter"/>
</dbReference>
<dbReference type="GO" id="GO:0007165">
    <property type="term" value="P:signal transduction"/>
    <property type="evidence" value="ECO:0007669"/>
    <property type="project" value="TreeGrafter"/>
</dbReference>
<dbReference type="InterPro" id="IPR036034">
    <property type="entry name" value="PDZ_sf"/>
</dbReference>
<gene>
    <name evidence="6" type="ORF">JF547_11675</name>
</gene>
<dbReference type="CDD" id="cd06782">
    <property type="entry name" value="cpPDZ_CPP-like"/>
    <property type="match status" value="1"/>
</dbReference>
<dbReference type="PANTHER" id="PTHR32060">
    <property type="entry name" value="TAIL-SPECIFIC PROTEASE"/>
    <property type="match status" value="1"/>
</dbReference>
<protein>
    <submittedName>
        <fullName evidence="6">PDZ domain-containing protein</fullName>
    </submittedName>
</protein>
<dbReference type="SUPFAM" id="SSF50156">
    <property type="entry name" value="PDZ domain-like"/>
    <property type="match status" value="1"/>
</dbReference>
<evidence type="ECO:0000313" key="6">
    <source>
        <dbReference type="EMBL" id="MBN8197120.1"/>
    </source>
</evidence>